<dbReference type="InterPro" id="IPR023563">
    <property type="entry name" value="Ribosomal_uL13_CS"/>
</dbReference>
<dbReference type="SUPFAM" id="SSF52161">
    <property type="entry name" value="Ribosomal protein L13"/>
    <property type="match status" value="1"/>
</dbReference>
<evidence type="ECO:0000256" key="2">
    <source>
        <dbReference type="ARBA" id="ARBA00022980"/>
    </source>
</evidence>
<sequence>MSAPSVSRTFSCQQIAKSAAAPTALRQCNKKALVAQSSKFLGGFRVKSVRAASVIKPAAVSMTATYESLGPDVQNKTFYPKAADHLQVDKPWYIIDAEGQTLGRLAVLVAQHLRGANLPTYSPSIDMGGYVVVINAEKVTVTGKKNSQKLYRRHATGRPGSMKVETFDQLQARIPERIIEKAVKGMLPKGRLGRVLFTHMKVYEGTDHPHEAQQPVDITSQIDKSFTKLAPLS</sequence>
<dbReference type="InterPro" id="IPR036899">
    <property type="entry name" value="Ribosomal_uL13_sf"/>
</dbReference>
<comment type="similarity">
    <text evidence="1 7">Belongs to the universal ribosomal protein uL13 family.</text>
</comment>
<dbReference type="GO" id="GO:0003735">
    <property type="term" value="F:structural constituent of ribosome"/>
    <property type="evidence" value="ECO:0007669"/>
    <property type="project" value="InterPro"/>
</dbReference>
<evidence type="ECO:0000256" key="3">
    <source>
        <dbReference type="ARBA" id="ARBA00023274"/>
    </source>
</evidence>
<keyword evidence="2 7" id="KW-0689">Ribosomal protein</keyword>
<evidence type="ECO:0000256" key="1">
    <source>
        <dbReference type="ARBA" id="ARBA00006227"/>
    </source>
</evidence>
<protein>
    <recommendedName>
        <fullName evidence="4">Large ribosomal subunit protein uL13c</fullName>
    </recommendedName>
    <alternativeName>
        <fullName evidence="5">50S ribosomal protein L13, chloroplastic</fullName>
    </alternativeName>
    <alternativeName>
        <fullName evidence="6">CL13</fullName>
    </alternativeName>
</protein>
<keyword evidence="9" id="KW-1185">Reference proteome</keyword>
<dbReference type="GO" id="GO:0017148">
    <property type="term" value="P:negative regulation of translation"/>
    <property type="evidence" value="ECO:0007669"/>
    <property type="project" value="TreeGrafter"/>
</dbReference>
<dbReference type="PANTHER" id="PTHR11545">
    <property type="entry name" value="RIBOSOMAL PROTEIN L13"/>
    <property type="match status" value="1"/>
</dbReference>
<dbReference type="GO" id="GO:0022625">
    <property type="term" value="C:cytosolic large ribosomal subunit"/>
    <property type="evidence" value="ECO:0007669"/>
    <property type="project" value="TreeGrafter"/>
</dbReference>
<evidence type="ECO:0000256" key="6">
    <source>
        <dbReference type="ARBA" id="ARBA00082726"/>
    </source>
</evidence>
<dbReference type="Pfam" id="PF00572">
    <property type="entry name" value="Ribosomal_L13"/>
    <property type="match status" value="1"/>
</dbReference>
<name>A0AAE0FYC5_9CHLO</name>
<dbReference type="GO" id="GO:0003729">
    <property type="term" value="F:mRNA binding"/>
    <property type="evidence" value="ECO:0007669"/>
    <property type="project" value="TreeGrafter"/>
</dbReference>
<evidence type="ECO:0000256" key="7">
    <source>
        <dbReference type="RuleBase" id="RU003877"/>
    </source>
</evidence>
<dbReference type="GO" id="GO:0006412">
    <property type="term" value="P:translation"/>
    <property type="evidence" value="ECO:0007669"/>
    <property type="project" value="InterPro"/>
</dbReference>
<comment type="caution">
    <text evidence="8">The sequence shown here is derived from an EMBL/GenBank/DDBJ whole genome shotgun (WGS) entry which is preliminary data.</text>
</comment>
<dbReference type="FunFam" id="3.90.1180.10:FF:000001">
    <property type="entry name" value="50S ribosomal protein L13"/>
    <property type="match status" value="1"/>
</dbReference>
<reference evidence="8 9" key="1">
    <citation type="journal article" date="2015" name="Genome Biol. Evol.">
        <title>Comparative Genomics of a Bacterivorous Green Alga Reveals Evolutionary Causalities and Consequences of Phago-Mixotrophic Mode of Nutrition.</title>
        <authorList>
            <person name="Burns J.A."/>
            <person name="Paasch A."/>
            <person name="Narechania A."/>
            <person name="Kim E."/>
        </authorList>
    </citation>
    <scope>NUCLEOTIDE SEQUENCE [LARGE SCALE GENOMIC DNA]</scope>
    <source>
        <strain evidence="8 9">PLY_AMNH</strain>
    </source>
</reference>
<dbReference type="EMBL" id="LGRX02012019">
    <property type="protein sequence ID" value="KAK3268105.1"/>
    <property type="molecule type" value="Genomic_DNA"/>
</dbReference>
<dbReference type="Proteomes" id="UP001190700">
    <property type="component" value="Unassembled WGS sequence"/>
</dbReference>
<dbReference type="InterPro" id="IPR005823">
    <property type="entry name" value="Ribosomal_uL13_bac-type"/>
</dbReference>
<dbReference type="PANTHER" id="PTHR11545:SF2">
    <property type="entry name" value="LARGE RIBOSOMAL SUBUNIT PROTEIN UL13M"/>
    <property type="match status" value="1"/>
</dbReference>
<dbReference type="PROSITE" id="PS00783">
    <property type="entry name" value="RIBOSOMAL_L13"/>
    <property type="match status" value="1"/>
</dbReference>
<evidence type="ECO:0000313" key="9">
    <source>
        <dbReference type="Proteomes" id="UP001190700"/>
    </source>
</evidence>
<accession>A0AAE0FYC5</accession>
<organism evidence="8 9">
    <name type="scientific">Cymbomonas tetramitiformis</name>
    <dbReference type="NCBI Taxonomy" id="36881"/>
    <lineage>
        <taxon>Eukaryota</taxon>
        <taxon>Viridiplantae</taxon>
        <taxon>Chlorophyta</taxon>
        <taxon>Pyramimonadophyceae</taxon>
        <taxon>Pyramimonadales</taxon>
        <taxon>Pyramimonadaceae</taxon>
        <taxon>Cymbomonas</taxon>
    </lineage>
</organism>
<gene>
    <name evidence="8" type="ORF">CYMTET_23376</name>
</gene>
<dbReference type="HAMAP" id="MF_01366">
    <property type="entry name" value="Ribosomal_uL13"/>
    <property type="match status" value="1"/>
</dbReference>
<dbReference type="NCBIfam" id="TIGR01066">
    <property type="entry name" value="rplM_bact"/>
    <property type="match status" value="1"/>
</dbReference>
<evidence type="ECO:0000313" key="8">
    <source>
        <dbReference type="EMBL" id="KAK3268105.1"/>
    </source>
</evidence>
<proteinExistence type="inferred from homology"/>
<dbReference type="Gene3D" id="3.90.1180.10">
    <property type="entry name" value="Ribosomal protein L13"/>
    <property type="match status" value="1"/>
</dbReference>
<keyword evidence="3 7" id="KW-0687">Ribonucleoprotein</keyword>
<dbReference type="InterPro" id="IPR005822">
    <property type="entry name" value="Ribosomal_uL13"/>
</dbReference>
<dbReference type="CDD" id="cd00392">
    <property type="entry name" value="Ribosomal_L13"/>
    <property type="match status" value="1"/>
</dbReference>
<evidence type="ECO:0000256" key="4">
    <source>
        <dbReference type="ARBA" id="ARBA00068945"/>
    </source>
</evidence>
<dbReference type="AlphaFoldDB" id="A0AAE0FYC5"/>
<evidence type="ECO:0000256" key="5">
    <source>
        <dbReference type="ARBA" id="ARBA00077140"/>
    </source>
</evidence>